<keyword evidence="3" id="KW-1185">Reference proteome</keyword>
<protein>
    <submittedName>
        <fullName evidence="2">Uncharacterized protein</fullName>
    </submittedName>
</protein>
<evidence type="ECO:0000313" key="3">
    <source>
        <dbReference type="Proteomes" id="UP001329151"/>
    </source>
</evidence>
<feature type="region of interest" description="Disordered" evidence="1">
    <location>
        <begin position="258"/>
        <end position="278"/>
    </location>
</feature>
<organism evidence="2 3">
    <name type="scientific">Limnobacter thiooxidans</name>
    <dbReference type="NCBI Taxonomy" id="131080"/>
    <lineage>
        <taxon>Bacteria</taxon>
        <taxon>Pseudomonadati</taxon>
        <taxon>Pseudomonadota</taxon>
        <taxon>Betaproteobacteria</taxon>
        <taxon>Burkholderiales</taxon>
        <taxon>Burkholderiaceae</taxon>
        <taxon>Limnobacter</taxon>
    </lineage>
</organism>
<dbReference type="AlphaFoldDB" id="A0AA86J5W0"/>
<sequence length="328" mass="36619">MLSEIKQQASALGSTRANPMFTFLDTLLPGPTASESYTPVTLIKPGHTAKLVLADLYEKKYGIKIHVQGKNLKNPDDIASVLLEKINAANGEPVGFVVHQPPEEETTKSQNNSDYRGHVTPFILQKTPNGFDVIDLNVGVSVFVELYRTFHSLNESGLQIRHLVLKQPARQADKFSCHTDALQVLKDALVAHKTVGGNLGEHYWKNHLLTPTPNHTRWEPGKLEYVLELPTVLHKVAQNSSAMKSTRLNPTQVLATRAPSANPAKKQTIGEHRERYSTVRDQNKTPLNNFLTIKAYTNAFKVLDQLRSFPDARARNNYIQTIQAKNGF</sequence>
<dbReference type="Proteomes" id="UP001329151">
    <property type="component" value="Chromosome"/>
</dbReference>
<proteinExistence type="predicted"/>
<dbReference type="EMBL" id="AP028947">
    <property type="protein sequence ID" value="BET24900.1"/>
    <property type="molecule type" value="Genomic_DNA"/>
</dbReference>
<name>A0AA86J5W0_9BURK</name>
<feature type="compositionally biased region" description="Basic and acidic residues" evidence="1">
    <location>
        <begin position="268"/>
        <end position="278"/>
    </location>
</feature>
<evidence type="ECO:0000313" key="2">
    <source>
        <dbReference type="EMBL" id="BET24900.1"/>
    </source>
</evidence>
<gene>
    <name evidence="2" type="ORF">RGQ30_04010</name>
</gene>
<evidence type="ECO:0000256" key="1">
    <source>
        <dbReference type="SAM" id="MobiDB-lite"/>
    </source>
</evidence>
<dbReference type="KEGG" id="lto:RGQ30_04010"/>
<reference evidence="2 3" key="1">
    <citation type="submission" date="2023-10" db="EMBL/GenBank/DDBJ databases">
        <title>Complete Genome Sequence of Limnobacter thiooxidans CS-K2T, Isolated from freshwater lake sediments in Bavaria, Germany.</title>
        <authorList>
            <person name="Naruki M."/>
            <person name="Watanabe A."/>
            <person name="Warashina T."/>
            <person name="Morita T."/>
            <person name="Arakawa K."/>
        </authorList>
    </citation>
    <scope>NUCLEOTIDE SEQUENCE [LARGE SCALE GENOMIC DNA]</scope>
    <source>
        <strain evidence="2 3">CS-K2</strain>
    </source>
</reference>
<accession>A0AA86J5W0</accession>